<dbReference type="GO" id="GO:0006528">
    <property type="term" value="P:asparagine metabolic process"/>
    <property type="evidence" value="ECO:0007669"/>
    <property type="project" value="InterPro"/>
</dbReference>
<name>A0A380CKS4_SPOPA</name>
<protein>
    <submittedName>
        <fullName evidence="7">Probable L-asparaginase</fullName>
        <ecNumber evidence="7">3.5.1.1</ecNumber>
    </submittedName>
</protein>
<dbReference type="OrthoDB" id="9788068at2"/>
<dbReference type="Gene3D" id="3.40.50.40">
    <property type="match status" value="1"/>
</dbReference>
<dbReference type="Gene3D" id="3.40.50.1170">
    <property type="entry name" value="L-asparaginase, N-terminal domain"/>
    <property type="match status" value="1"/>
</dbReference>
<evidence type="ECO:0000256" key="2">
    <source>
        <dbReference type="ARBA" id="ARBA00022801"/>
    </source>
</evidence>
<evidence type="ECO:0000259" key="5">
    <source>
        <dbReference type="Pfam" id="PF00710"/>
    </source>
</evidence>
<reference evidence="7 8" key="1">
    <citation type="submission" date="2018-06" db="EMBL/GenBank/DDBJ databases">
        <authorList>
            <consortium name="Pathogen Informatics"/>
            <person name="Doyle S."/>
        </authorList>
    </citation>
    <scope>NUCLEOTIDE SEQUENCE [LARGE SCALE GENOMIC DNA]</scope>
    <source>
        <strain evidence="8">ATCC 11859 / DSM 33 / NCIB 8841 / NCTC 4822</strain>
    </source>
</reference>
<feature type="domain" description="L-asparaginase N-terminal" evidence="5">
    <location>
        <begin position="3"/>
        <end position="197"/>
    </location>
</feature>
<dbReference type="InterPro" id="IPR027473">
    <property type="entry name" value="L-asparaginase_C"/>
</dbReference>
<dbReference type="EMBL" id="UGYZ01000002">
    <property type="protein sequence ID" value="SUJ21926.1"/>
    <property type="molecule type" value="Genomic_DNA"/>
</dbReference>
<dbReference type="GO" id="GO:0004067">
    <property type="term" value="F:asparaginase activity"/>
    <property type="evidence" value="ECO:0007669"/>
    <property type="project" value="UniProtKB-UniRule"/>
</dbReference>
<dbReference type="InterPro" id="IPR040919">
    <property type="entry name" value="Asparaginase_C"/>
</dbReference>
<dbReference type="Pfam" id="PF00710">
    <property type="entry name" value="Asparaginase"/>
    <property type="match status" value="1"/>
</dbReference>
<dbReference type="PANTHER" id="PTHR11707">
    <property type="entry name" value="L-ASPARAGINASE"/>
    <property type="match status" value="1"/>
</dbReference>
<dbReference type="PIRSF" id="PIRSF001220">
    <property type="entry name" value="L-ASNase_gatD"/>
    <property type="match status" value="1"/>
</dbReference>
<gene>
    <name evidence="7" type="primary">ansA</name>
    <name evidence="7" type="ORF">NCTC4822_03222</name>
</gene>
<dbReference type="InterPro" id="IPR036152">
    <property type="entry name" value="Asp/glu_Ase-like_sf"/>
</dbReference>
<organism evidence="7 8">
    <name type="scientific">Sporosarcina pasteurii</name>
    <name type="common">Bacillus pasteurii</name>
    <dbReference type="NCBI Taxonomy" id="1474"/>
    <lineage>
        <taxon>Bacteria</taxon>
        <taxon>Bacillati</taxon>
        <taxon>Bacillota</taxon>
        <taxon>Bacilli</taxon>
        <taxon>Bacillales</taxon>
        <taxon>Caryophanaceae</taxon>
        <taxon>Sporosarcina</taxon>
    </lineage>
</organism>
<dbReference type="EC" id="3.5.1.1" evidence="7"/>
<feature type="active site" description="O-isoaspartyl threonine intermediate" evidence="3">
    <location>
        <position position="12"/>
    </location>
</feature>
<keyword evidence="8" id="KW-1185">Reference proteome</keyword>
<dbReference type="InterPro" id="IPR037152">
    <property type="entry name" value="L-asparaginase_N_sf"/>
</dbReference>
<dbReference type="FunFam" id="3.40.50.1170:FF:000001">
    <property type="entry name" value="L-asparaginase 2"/>
    <property type="match status" value="1"/>
</dbReference>
<accession>A0A380CKS4</accession>
<evidence type="ECO:0000313" key="7">
    <source>
        <dbReference type="EMBL" id="SUJ21926.1"/>
    </source>
</evidence>
<dbReference type="NCBIfam" id="TIGR00520">
    <property type="entry name" value="asnASE_II"/>
    <property type="match status" value="1"/>
</dbReference>
<dbReference type="InterPro" id="IPR006034">
    <property type="entry name" value="Asparaginase/glutaminase-like"/>
</dbReference>
<dbReference type="CDD" id="cd08964">
    <property type="entry name" value="L-asparaginase_II"/>
    <property type="match status" value="1"/>
</dbReference>
<evidence type="ECO:0000259" key="6">
    <source>
        <dbReference type="Pfam" id="PF17763"/>
    </source>
</evidence>
<dbReference type="InterPro" id="IPR004550">
    <property type="entry name" value="AsnASE_II"/>
</dbReference>
<dbReference type="SFLD" id="SFLDS00057">
    <property type="entry name" value="Glutaminase/Asparaginase"/>
    <property type="match status" value="1"/>
</dbReference>
<dbReference type="Proteomes" id="UP000254519">
    <property type="component" value="Unassembled WGS sequence"/>
</dbReference>
<sequence length="328" mass="36100">MKNIKIIAMGGTISAHHDNRTDLRNYVSGHYTGEDLVQAIPEIQEVANVTIEQLSNVSSTLINSTHWLALKENIEKSLNDEGYDGIVITHGTNTLEETAYFLHLTVNTTKPVVLTGAQRPFSGLSSDVHLNLLNAVRVASVDVSYGKGVLVVLNDQISCARDVSKTNTYRLETFQSRELGYMGFIDPDHTVQFYRAPIRKHTSKSEFSTLKIDTLPSVDIVYSYAGATGTMIEALINANVDGIVMAGTGAGRCSDAEEIALQKARKKGIQVVMGSRVGSGRVVPIEQYKYLEAPTTDNLSPQKARILLMLALLKYEDDAEIQRIFDTY</sequence>
<dbReference type="SUPFAM" id="SSF53774">
    <property type="entry name" value="Glutaminase/Asparaginase"/>
    <property type="match status" value="1"/>
</dbReference>
<dbReference type="RefSeq" id="WP_115363763.1">
    <property type="nucleotide sequence ID" value="NZ_CP038012.1"/>
</dbReference>
<dbReference type="InterPro" id="IPR027474">
    <property type="entry name" value="L-asparaginase_N"/>
</dbReference>
<dbReference type="PANTHER" id="PTHR11707:SF28">
    <property type="entry name" value="60 KDA LYSOPHOSPHOLIPASE"/>
    <property type="match status" value="1"/>
</dbReference>
<feature type="domain" description="Asparaginase/glutaminase C-terminal" evidence="6">
    <location>
        <begin position="218"/>
        <end position="325"/>
    </location>
</feature>
<evidence type="ECO:0000256" key="4">
    <source>
        <dbReference type="RuleBase" id="RU004456"/>
    </source>
</evidence>
<evidence type="ECO:0000256" key="3">
    <source>
        <dbReference type="PIRSR" id="PIRSR001220-1"/>
    </source>
</evidence>
<dbReference type="Pfam" id="PF17763">
    <property type="entry name" value="Asparaginase_C"/>
    <property type="match status" value="1"/>
</dbReference>
<comment type="similarity">
    <text evidence="1 4">Belongs to the asparaginase 1 family.</text>
</comment>
<dbReference type="PIRSF" id="PIRSF500176">
    <property type="entry name" value="L_ASNase"/>
    <property type="match status" value="1"/>
</dbReference>
<keyword evidence="2 7" id="KW-0378">Hydrolase</keyword>
<proteinExistence type="inferred from homology"/>
<dbReference type="PRINTS" id="PR00139">
    <property type="entry name" value="ASNGLNASE"/>
</dbReference>
<dbReference type="AlphaFoldDB" id="A0A380CKS4"/>
<dbReference type="SMART" id="SM00870">
    <property type="entry name" value="Asparaginase"/>
    <property type="match status" value="1"/>
</dbReference>
<evidence type="ECO:0000256" key="1">
    <source>
        <dbReference type="ARBA" id="ARBA00010518"/>
    </source>
</evidence>
<dbReference type="PROSITE" id="PS51732">
    <property type="entry name" value="ASN_GLN_ASE_3"/>
    <property type="match status" value="1"/>
</dbReference>
<evidence type="ECO:0000313" key="8">
    <source>
        <dbReference type="Proteomes" id="UP000254519"/>
    </source>
</evidence>